<dbReference type="AlphaFoldDB" id="A0A4P2Q1K6"/>
<accession>A0A4P2Q1K6</accession>
<evidence type="ECO:0000313" key="3">
    <source>
        <dbReference type="Proteomes" id="UP000295781"/>
    </source>
</evidence>
<organism evidence="2 3">
    <name type="scientific">Sorangium cellulosum</name>
    <name type="common">Polyangium cellulosum</name>
    <dbReference type="NCBI Taxonomy" id="56"/>
    <lineage>
        <taxon>Bacteria</taxon>
        <taxon>Pseudomonadati</taxon>
        <taxon>Myxococcota</taxon>
        <taxon>Polyangia</taxon>
        <taxon>Polyangiales</taxon>
        <taxon>Polyangiaceae</taxon>
        <taxon>Sorangium</taxon>
    </lineage>
</organism>
<sequence length="97" mass="11184">MKALHLPLALACLLAAACSPIEKDLCDYKCDCEGCNDREFEECLDRYDRRYADADYRGCAHRYDALLACEDDTAICRDYKWETSCKPERDALDRCID</sequence>
<dbReference type="PROSITE" id="PS51257">
    <property type="entry name" value="PROKAR_LIPOPROTEIN"/>
    <property type="match status" value="1"/>
</dbReference>
<dbReference type="Proteomes" id="UP000295781">
    <property type="component" value="Chromosome"/>
</dbReference>
<feature type="signal peptide" evidence="1">
    <location>
        <begin position="1"/>
        <end position="17"/>
    </location>
</feature>
<proteinExistence type="predicted"/>
<protein>
    <recommendedName>
        <fullName evidence="4">Secreted protein</fullName>
    </recommendedName>
</protein>
<dbReference type="RefSeq" id="WP_129348203.1">
    <property type="nucleotide sequence ID" value="NZ_CP012670.1"/>
</dbReference>
<dbReference type="OrthoDB" id="5521374at2"/>
<reference evidence="2 3" key="1">
    <citation type="submission" date="2015-09" db="EMBL/GenBank/DDBJ databases">
        <title>Sorangium comparison.</title>
        <authorList>
            <person name="Zaburannyi N."/>
            <person name="Bunk B."/>
            <person name="Overmann J."/>
            <person name="Mueller R."/>
        </authorList>
    </citation>
    <scope>NUCLEOTIDE SEQUENCE [LARGE SCALE GENOMIC DNA]</scope>
    <source>
        <strain evidence="2 3">So ceGT47</strain>
    </source>
</reference>
<dbReference type="EMBL" id="CP012670">
    <property type="protein sequence ID" value="AUX23145.1"/>
    <property type="molecule type" value="Genomic_DNA"/>
</dbReference>
<gene>
    <name evidence="2" type="ORF">SOCEGT47_036640</name>
</gene>
<feature type="chain" id="PRO_5020395951" description="Secreted protein" evidence="1">
    <location>
        <begin position="18"/>
        <end position="97"/>
    </location>
</feature>
<evidence type="ECO:0000313" key="2">
    <source>
        <dbReference type="EMBL" id="AUX23145.1"/>
    </source>
</evidence>
<name>A0A4P2Q1K6_SORCE</name>
<evidence type="ECO:0008006" key="4">
    <source>
        <dbReference type="Google" id="ProtNLM"/>
    </source>
</evidence>
<evidence type="ECO:0000256" key="1">
    <source>
        <dbReference type="SAM" id="SignalP"/>
    </source>
</evidence>
<keyword evidence="1" id="KW-0732">Signal</keyword>